<accession>A0A1C6SC86</accession>
<dbReference type="Proteomes" id="UP000198906">
    <property type="component" value="Unassembled WGS sequence"/>
</dbReference>
<protein>
    <submittedName>
        <fullName evidence="1">Uncharacterized protein</fullName>
    </submittedName>
</protein>
<reference evidence="2" key="1">
    <citation type="submission" date="2016-06" db="EMBL/GenBank/DDBJ databases">
        <authorList>
            <person name="Varghese N."/>
        </authorList>
    </citation>
    <scope>NUCLEOTIDE SEQUENCE [LARGE SCALE GENOMIC DNA]</scope>
    <source>
        <strain evidence="2">DSM 46123</strain>
    </source>
</reference>
<sequence>MLEAPHYRARTIGQSWESVGDQGGVRNAEVRLGYELDDDTTIDLITARDNTDGTSIGNRLRSCLSNYHLGLLGRRSAFPWGAGPPPPDYFERLEADLPGEPSGTRVIPIDGRGASWIYLTFPDLISGTQLVACGTRIDTSLIMITGTESAVADARVYLWPRPAPLASEK</sequence>
<dbReference type="AlphaFoldDB" id="A0A1C6SC86"/>
<evidence type="ECO:0000313" key="1">
    <source>
        <dbReference type="EMBL" id="SCL27060.1"/>
    </source>
</evidence>
<dbReference type="RefSeq" id="WP_091461707.1">
    <property type="nucleotide sequence ID" value="NZ_FMHU01000002.1"/>
</dbReference>
<keyword evidence="2" id="KW-1185">Reference proteome</keyword>
<proteinExistence type="predicted"/>
<gene>
    <name evidence="1" type="ORF">GA0074694_4697</name>
</gene>
<name>A0A1C6SC86_9ACTN</name>
<organism evidence="1 2">
    <name type="scientific">Micromonospora inyonensis</name>
    <dbReference type="NCBI Taxonomy" id="47866"/>
    <lineage>
        <taxon>Bacteria</taxon>
        <taxon>Bacillati</taxon>
        <taxon>Actinomycetota</taxon>
        <taxon>Actinomycetes</taxon>
        <taxon>Micromonosporales</taxon>
        <taxon>Micromonosporaceae</taxon>
        <taxon>Micromonospora</taxon>
    </lineage>
</organism>
<dbReference type="EMBL" id="FMHU01000002">
    <property type="protein sequence ID" value="SCL27060.1"/>
    <property type="molecule type" value="Genomic_DNA"/>
</dbReference>
<evidence type="ECO:0000313" key="2">
    <source>
        <dbReference type="Proteomes" id="UP000198906"/>
    </source>
</evidence>